<dbReference type="EMBL" id="BSTI01000017">
    <property type="protein sequence ID" value="GLY69695.1"/>
    <property type="molecule type" value="Genomic_DNA"/>
</dbReference>
<dbReference type="InterPro" id="IPR011701">
    <property type="entry name" value="MFS"/>
</dbReference>
<organism evidence="13 14">
    <name type="scientific">Amycolatopsis taiwanensis</name>
    <dbReference type="NCBI Taxonomy" id="342230"/>
    <lineage>
        <taxon>Bacteria</taxon>
        <taxon>Bacillati</taxon>
        <taxon>Actinomycetota</taxon>
        <taxon>Actinomycetes</taxon>
        <taxon>Pseudonocardiales</taxon>
        <taxon>Pseudonocardiaceae</taxon>
        <taxon>Amycolatopsis</taxon>
    </lineage>
</organism>
<keyword evidence="3" id="KW-0813">Transport</keyword>
<evidence type="ECO:0000256" key="6">
    <source>
        <dbReference type="ARBA" id="ARBA00022847"/>
    </source>
</evidence>
<feature type="transmembrane region" description="Helical" evidence="11">
    <location>
        <begin position="401"/>
        <end position="421"/>
    </location>
</feature>
<keyword evidence="4" id="KW-1003">Cell membrane</keyword>
<evidence type="ECO:0000259" key="12">
    <source>
        <dbReference type="PROSITE" id="PS50850"/>
    </source>
</evidence>
<dbReference type="InterPro" id="IPR005829">
    <property type="entry name" value="Sugar_transporter_CS"/>
</dbReference>
<evidence type="ECO:0000256" key="5">
    <source>
        <dbReference type="ARBA" id="ARBA00022692"/>
    </source>
</evidence>
<dbReference type="SUPFAM" id="SSF103473">
    <property type="entry name" value="MFS general substrate transporter"/>
    <property type="match status" value="1"/>
</dbReference>
<feature type="domain" description="Major facilitator superfamily (MFS) profile" evidence="12">
    <location>
        <begin position="17"/>
        <end position="425"/>
    </location>
</feature>
<dbReference type="InterPro" id="IPR036259">
    <property type="entry name" value="MFS_trans_sf"/>
</dbReference>
<evidence type="ECO:0000256" key="9">
    <source>
        <dbReference type="ARBA" id="ARBA00037295"/>
    </source>
</evidence>
<comment type="subcellular location">
    <subcellularLocation>
        <location evidence="1">Cell membrane</location>
        <topology evidence="1">Multi-pass membrane protein</topology>
    </subcellularLocation>
</comment>
<dbReference type="RefSeq" id="WP_043841821.1">
    <property type="nucleotide sequence ID" value="NZ_BSTI01000017.1"/>
</dbReference>
<keyword evidence="5 11" id="KW-0812">Transmembrane</keyword>
<evidence type="ECO:0000256" key="2">
    <source>
        <dbReference type="ARBA" id="ARBA00008240"/>
    </source>
</evidence>
<proteinExistence type="inferred from homology"/>
<evidence type="ECO:0000256" key="3">
    <source>
        <dbReference type="ARBA" id="ARBA00022448"/>
    </source>
</evidence>
<evidence type="ECO:0000313" key="13">
    <source>
        <dbReference type="EMBL" id="GLY69695.1"/>
    </source>
</evidence>
<dbReference type="AlphaFoldDB" id="A0A9W6VIH3"/>
<dbReference type="PROSITE" id="PS50850">
    <property type="entry name" value="MFS"/>
    <property type="match status" value="1"/>
</dbReference>
<evidence type="ECO:0000256" key="4">
    <source>
        <dbReference type="ARBA" id="ARBA00022475"/>
    </source>
</evidence>
<feature type="transmembrane region" description="Helical" evidence="11">
    <location>
        <begin position="113"/>
        <end position="133"/>
    </location>
</feature>
<protein>
    <recommendedName>
        <fullName evidence="10">Putative proline/betaine transporter</fullName>
    </recommendedName>
</protein>
<comment type="function">
    <text evidence="9">May be a proton symporter involved in the uptake of osmolytes such as proline and glycine betaine.</text>
</comment>
<dbReference type="PANTHER" id="PTHR43528:SF1">
    <property type="entry name" value="ALPHA-KETOGLUTARATE PERMEASE"/>
    <property type="match status" value="1"/>
</dbReference>
<reference evidence="13" key="1">
    <citation type="submission" date="2023-03" db="EMBL/GenBank/DDBJ databases">
        <title>Amycolatopsis taiwanensis NBRC 103393.</title>
        <authorList>
            <person name="Ichikawa N."/>
            <person name="Sato H."/>
            <person name="Tonouchi N."/>
        </authorList>
    </citation>
    <scope>NUCLEOTIDE SEQUENCE</scope>
    <source>
        <strain evidence="13">NBRC 103393</strain>
    </source>
</reference>
<evidence type="ECO:0000313" key="14">
    <source>
        <dbReference type="Proteomes" id="UP001165136"/>
    </source>
</evidence>
<feature type="transmembrane region" description="Helical" evidence="11">
    <location>
        <begin position="373"/>
        <end position="395"/>
    </location>
</feature>
<dbReference type="Gene3D" id="1.20.1250.20">
    <property type="entry name" value="MFS general substrate transporter like domains"/>
    <property type="match status" value="1"/>
</dbReference>
<feature type="transmembrane region" description="Helical" evidence="11">
    <location>
        <begin position="53"/>
        <end position="77"/>
    </location>
</feature>
<accession>A0A9W6VIH3</accession>
<keyword evidence="6" id="KW-0769">Symport</keyword>
<feature type="transmembrane region" description="Helical" evidence="11">
    <location>
        <begin position="89"/>
        <end position="107"/>
    </location>
</feature>
<evidence type="ECO:0000256" key="11">
    <source>
        <dbReference type="SAM" id="Phobius"/>
    </source>
</evidence>
<evidence type="ECO:0000256" key="8">
    <source>
        <dbReference type="ARBA" id="ARBA00023136"/>
    </source>
</evidence>
<keyword evidence="14" id="KW-1185">Reference proteome</keyword>
<evidence type="ECO:0000256" key="10">
    <source>
        <dbReference type="ARBA" id="ARBA00039918"/>
    </source>
</evidence>
<feature type="transmembrane region" description="Helical" evidence="11">
    <location>
        <begin position="333"/>
        <end position="353"/>
    </location>
</feature>
<feature type="transmembrane region" description="Helical" evidence="11">
    <location>
        <begin position="243"/>
        <end position="267"/>
    </location>
</feature>
<comment type="caution">
    <text evidence="13">The sequence shown here is derived from an EMBL/GenBank/DDBJ whole genome shotgun (WGS) entry which is preliminary data.</text>
</comment>
<dbReference type="InterPro" id="IPR051084">
    <property type="entry name" value="H+-coupled_symporters"/>
</dbReference>
<feature type="transmembrane region" description="Helical" evidence="11">
    <location>
        <begin position="279"/>
        <end position="297"/>
    </location>
</feature>
<feature type="transmembrane region" description="Helical" evidence="11">
    <location>
        <begin position="154"/>
        <end position="177"/>
    </location>
</feature>
<sequence>MTTVAEQQVDAATLRRSLIGGSIGVLVHWYEWAIYAYLASTIAVVFFPEKDATAGLLATFGVFAVSFALRPIGAFVFGHLGDRIGRKTTLTVVILMMSGATFILGLLPSYGTIGLLAPILLIVCRLVQGLAAGGEFGSAAAYMAEYSPRRHRGFGVSWIEVGSLMGFLLASLTVVALNAFVTDDQIHSWGWRIPFLITGVLGVIGFYIRQRLEDTPEFQELEEKDKAQGSPVKEVLRRHPRQLLQAAGMQILMNVTFYVVLVYLLSFQESELGYTAGDAATFSTVASIVAMILVPLVGALSDRVGRKPVMITGGVLLLVLAIPAFLLMRNGTYMSGMLATCLLAALLTLSLGVHASAAAELFPTRARQSGLSISYSLTAAIFVGTVPYVLTWLIAATGNTLMPAFYLMGAAVLGLLALATMPETRGADLSRVEGTR</sequence>
<comment type="similarity">
    <text evidence="2">Belongs to the major facilitator superfamily. Metabolite:H+ Symporter (MHS) family (TC 2.A.1.6) family.</text>
</comment>
<keyword evidence="7 11" id="KW-1133">Transmembrane helix</keyword>
<feature type="transmembrane region" description="Helical" evidence="11">
    <location>
        <begin position="309"/>
        <end position="327"/>
    </location>
</feature>
<keyword evidence="8 11" id="KW-0472">Membrane</keyword>
<evidence type="ECO:0000256" key="7">
    <source>
        <dbReference type="ARBA" id="ARBA00022989"/>
    </source>
</evidence>
<dbReference type="Pfam" id="PF07690">
    <property type="entry name" value="MFS_1"/>
    <property type="match status" value="1"/>
</dbReference>
<dbReference type="PROSITE" id="PS00216">
    <property type="entry name" value="SUGAR_TRANSPORT_1"/>
    <property type="match status" value="1"/>
</dbReference>
<evidence type="ECO:0000256" key="1">
    <source>
        <dbReference type="ARBA" id="ARBA00004651"/>
    </source>
</evidence>
<feature type="transmembrane region" description="Helical" evidence="11">
    <location>
        <begin position="25"/>
        <end position="47"/>
    </location>
</feature>
<dbReference type="FunFam" id="1.20.1250.20:FF:000001">
    <property type="entry name" value="Dicarboxylate MFS transporter"/>
    <property type="match status" value="1"/>
</dbReference>
<dbReference type="PROSITE" id="PS00217">
    <property type="entry name" value="SUGAR_TRANSPORT_2"/>
    <property type="match status" value="1"/>
</dbReference>
<dbReference type="GO" id="GO:0005886">
    <property type="term" value="C:plasma membrane"/>
    <property type="evidence" value="ECO:0007669"/>
    <property type="project" value="UniProtKB-SubCell"/>
</dbReference>
<feature type="transmembrane region" description="Helical" evidence="11">
    <location>
        <begin position="189"/>
        <end position="208"/>
    </location>
</feature>
<gene>
    <name evidence="13" type="ORF">Atai01_63140</name>
</gene>
<dbReference type="Proteomes" id="UP001165136">
    <property type="component" value="Unassembled WGS sequence"/>
</dbReference>
<dbReference type="GO" id="GO:0015293">
    <property type="term" value="F:symporter activity"/>
    <property type="evidence" value="ECO:0007669"/>
    <property type="project" value="UniProtKB-KW"/>
</dbReference>
<name>A0A9W6VIH3_9PSEU</name>
<dbReference type="PANTHER" id="PTHR43528">
    <property type="entry name" value="ALPHA-KETOGLUTARATE PERMEASE"/>
    <property type="match status" value="1"/>
</dbReference>
<dbReference type="InterPro" id="IPR020846">
    <property type="entry name" value="MFS_dom"/>
</dbReference>